<protein>
    <submittedName>
        <fullName evidence="3">Uncharacterized protein</fullName>
    </submittedName>
</protein>
<feature type="transmembrane region" description="Helical" evidence="2">
    <location>
        <begin position="250"/>
        <end position="268"/>
    </location>
</feature>
<organism evidence="4">
    <name type="scientific">Acromyrmex echinatior</name>
    <name type="common">Panamanian leafcutter ant</name>
    <name type="synonym">Acromyrmex octospinosus echinatior</name>
    <dbReference type="NCBI Taxonomy" id="103372"/>
    <lineage>
        <taxon>Eukaryota</taxon>
        <taxon>Metazoa</taxon>
        <taxon>Ecdysozoa</taxon>
        <taxon>Arthropoda</taxon>
        <taxon>Hexapoda</taxon>
        <taxon>Insecta</taxon>
        <taxon>Pterygota</taxon>
        <taxon>Neoptera</taxon>
        <taxon>Endopterygota</taxon>
        <taxon>Hymenoptera</taxon>
        <taxon>Apocrita</taxon>
        <taxon>Aculeata</taxon>
        <taxon>Formicoidea</taxon>
        <taxon>Formicidae</taxon>
        <taxon>Myrmicinae</taxon>
        <taxon>Acromyrmex</taxon>
    </lineage>
</organism>
<gene>
    <name evidence="3" type="ORF">G5I_04578</name>
</gene>
<evidence type="ECO:0000256" key="1">
    <source>
        <dbReference type="SAM" id="MobiDB-lite"/>
    </source>
</evidence>
<accession>F4WG07</accession>
<proteinExistence type="predicted"/>
<dbReference type="OrthoDB" id="8191652at2759"/>
<evidence type="ECO:0000313" key="4">
    <source>
        <dbReference type="Proteomes" id="UP000007755"/>
    </source>
</evidence>
<evidence type="ECO:0000256" key="2">
    <source>
        <dbReference type="SAM" id="Phobius"/>
    </source>
</evidence>
<dbReference type="AlphaFoldDB" id="F4WG07"/>
<feature type="compositionally biased region" description="Basic and acidic residues" evidence="1">
    <location>
        <begin position="174"/>
        <end position="185"/>
    </location>
</feature>
<keyword evidence="4" id="KW-1185">Reference proteome</keyword>
<feature type="compositionally biased region" description="Polar residues" evidence="1">
    <location>
        <begin position="186"/>
        <end position="197"/>
    </location>
</feature>
<name>F4WG07_ACREC</name>
<keyword evidence="2" id="KW-0812">Transmembrane</keyword>
<reference evidence="3" key="1">
    <citation type="submission" date="2011-02" db="EMBL/GenBank/DDBJ databases">
        <title>The genome of the leaf-cutting ant Acromyrmex echinatior suggests key adaptations to social evolution and fungus farming.</title>
        <authorList>
            <person name="Nygaard S."/>
            <person name="Zhang G."/>
        </authorList>
    </citation>
    <scope>NUCLEOTIDE SEQUENCE</scope>
</reference>
<dbReference type="EMBL" id="GL888128">
    <property type="protein sequence ID" value="EGI66774.1"/>
    <property type="molecule type" value="Genomic_DNA"/>
</dbReference>
<keyword evidence="2" id="KW-1133">Transmembrane helix</keyword>
<dbReference type="InterPro" id="IPR027417">
    <property type="entry name" value="P-loop_NTPase"/>
</dbReference>
<dbReference type="SUPFAM" id="SSF52540">
    <property type="entry name" value="P-loop containing nucleoside triphosphate hydrolases"/>
    <property type="match status" value="1"/>
</dbReference>
<dbReference type="InParanoid" id="F4WG07"/>
<sequence length="553" mass="64198">MSFSQETLDLLRNIMEEDKDFKNIWKVYRSSETERVRSNTLPVLLPSNNQSLKNDTSDNSHALIRPYSCELYGSNKELSIRFQDRMLKVNSDRVNTWIFPHYNHGIENLNWSMQCNSGSFIRNTTSMKDQLEDMEVDSASQSTEEYTICQPEEAGTIKSVIFSKKTSLRPKLKIKSEKQKPEKRQGSNPVNEDNITPTKKWKDDDVLDNLHPIAPSDSSAISTANSCDKREDSQAKRLLKKNFFFCKRSMFLLLLSTILVTFISVYLYENQETRKHSNDFANAVVELKERIYGHNNLQKLCEYLQSDVPSFKVIVLFGDTGVGKSYTVDIIRRNFPRKYAIRQYFPPLEAVNDINVPLLYPNLIILENLKKHDLTDFVNFLEARRDTYKNHFVTVLAIFNFEDLNNLEIRIRNRLYDAAVIKNAFLNKSIEVEIFFYESLNENALEGCIIDAIKESKLTLNEKQFDLVKENLLIHQAGCKRAYRNKGEVTFLYSEGFAGLREDTLVRDWKRGVEEGQRAGNYKRAIDQQEWGSRFQVCTWSSTIGVRSYNHIG</sequence>
<evidence type="ECO:0000313" key="3">
    <source>
        <dbReference type="EMBL" id="EGI66774.1"/>
    </source>
</evidence>
<dbReference type="Proteomes" id="UP000007755">
    <property type="component" value="Unassembled WGS sequence"/>
</dbReference>
<feature type="region of interest" description="Disordered" evidence="1">
    <location>
        <begin position="172"/>
        <end position="207"/>
    </location>
</feature>
<keyword evidence="2" id="KW-0472">Membrane</keyword>